<proteinExistence type="predicted"/>
<name>A0ACC2N910_9HYME</name>
<sequence length="271" mass="29618">MLVIFALLLVNEALASPFSTNVHARVRRLAGGHDVDEKSFRSSYPFMAAIKYGGQYVVCGATILSPTQIITAASCTSIFKMDSSKSKISLGVGSSDSSQDGMNITIKKIVKHPEHVKFKFQHDIAIVTFEPALKYSENIQPVLLPKTDIVEDSIAKSVGWGMVNKTQTQNKILQALDQRIISNSDCKKLIPDHAEKITTYDFCALPTVGANKAGSCNGDSGSPLIQDGTIVGIVTWGPHSSSEEQCQSGYPDIFLNIFKYLDFINENIIRQ</sequence>
<dbReference type="EMBL" id="CM056744">
    <property type="protein sequence ID" value="KAJ8666837.1"/>
    <property type="molecule type" value="Genomic_DNA"/>
</dbReference>
<organism evidence="1 2">
    <name type="scientific">Eretmocerus hayati</name>
    <dbReference type="NCBI Taxonomy" id="131215"/>
    <lineage>
        <taxon>Eukaryota</taxon>
        <taxon>Metazoa</taxon>
        <taxon>Ecdysozoa</taxon>
        <taxon>Arthropoda</taxon>
        <taxon>Hexapoda</taxon>
        <taxon>Insecta</taxon>
        <taxon>Pterygota</taxon>
        <taxon>Neoptera</taxon>
        <taxon>Endopterygota</taxon>
        <taxon>Hymenoptera</taxon>
        <taxon>Apocrita</taxon>
        <taxon>Proctotrupomorpha</taxon>
        <taxon>Chalcidoidea</taxon>
        <taxon>Aphelinidae</taxon>
        <taxon>Aphelininae</taxon>
        <taxon>Eretmocerus</taxon>
    </lineage>
</organism>
<reference evidence="1" key="1">
    <citation type="submission" date="2023-04" db="EMBL/GenBank/DDBJ databases">
        <title>A chromosome-level genome assembly of the parasitoid wasp Eretmocerus hayati.</title>
        <authorList>
            <person name="Zhong Y."/>
            <person name="Liu S."/>
            <person name="Liu Y."/>
        </authorList>
    </citation>
    <scope>NUCLEOTIDE SEQUENCE</scope>
    <source>
        <strain evidence="1">ZJU_SS_LIU_2023</strain>
    </source>
</reference>
<dbReference type="Proteomes" id="UP001239111">
    <property type="component" value="Chromosome 4"/>
</dbReference>
<comment type="caution">
    <text evidence="1">The sequence shown here is derived from an EMBL/GenBank/DDBJ whole genome shotgun (WGS) entry which is preliminary data.</text>
</comment>
<accession>A0ACC2N910</accession>
<protein>
    <submittedName>
        <fullName evidence="1">Uncharacterized protein</fullName>
    </submittedName>
</protein>
<evidence type="ECO:0000313" key="2">
    <source>
        <dbReference type="Proteomes" id="UP001239111"/>
    </source>
</evidence>
<keyword evidence="2" id="KW-1185">Reference proteome</keyword>
<gene>
    <name evidence="1" type="ORF">QAD02_008499</name>
</gene>
<evidence type="ECO:0000313" key="1">
    <source>
        <dbReference type="EMBL" id="KAJ8666837.1"/>
    </source>
</evidence>